<feature type="non-terminal residue" evidence="4">
    <location>
        <position position="1"/>
    </location>
</feature>
<dbReference type="PANTHER" id="PTHR33233:SF17">
    <property type="entry name" value="DUF4283 DOMAIN-CONTAINING PROTEIN"/>
    <property type="match status" value="1"/>
</dbReference>
<protein>
    <recommendedName>
        <fullName evidence="3">CCHC-type domain-containing protein</fullName>
    </recommendedName>
</protein>
<accession>A0A484MVN3</accession>
<dbReference type="SMART" id="SM00343">
    <property type="entry name" value="ZnF_C2HC"/>
    <property type="match status" value="1"/>
</dbReference>
<evidence type="ECO:0000313" key="4">
    <source>
        <dbReference type="EMBL" id="VFQ92993.1"/>
    </source>
</evidence>
<keyword evidence="1" id="KW-0862">Zinc</keyword>
<keyword evidence="5" id="KW-1185">Reference proteome</keyword>
<dbReference type="EMBL" id="OOIL02004718">
    <property type="protein sequence ID" value="VFQ92993.1"/>
    <property type="molecule type" value="Genomic_DNA"/>
</dbReference>
<dbReference type="PANTHER" id="PTHR33233">
    <property type="entry name" value="ENDONUCLEASE/EXONUCLEASE/PHOSPHATASE"/>
    <property type="match status" value="1"/>
</dbReference>
<dbReference type="GO" id="GO:0008270">
    <property type="term" value="F:zinc ion binding"/>
    <property type="evidence" value="ECO:0007669"/>
    <property type="project" value="UniProtKB-KW"/>
</dbReference>
<organism evidence="4 5">
    <name type="scientific">Cuscuta campestris</name>
    <dbReference type="NCBI Taxonomy" id="132261"/>
    <lineage>
        <taxon>Eukaryota</taxon>
        <taxon>Viridiplantae</taxon>
        <taxon>Streptophyta</taxon>
        <taxon>Embryophyta</taxon>
        <taxon>Tracheophyta</taxon>
        <taxon>Spermatophyta</taxon>
        <taxon>Magnoliopsida</taxon>
        <taxon>eudicotyledons</taxon>
        <taxon>Gunneridae</taxon>
        <taxon>Pentapetalae</taxon>
        <taxon>asterids</taxon>
        <taxon>lamiids</taxon>
        <taxon>Solanales</taxon>
        <taxon>Convolvulaceae</taxon>
        <taxon>Cuscuteae</taxon>
        <taxon>Cuscuta</taxon>
        <taxon>Cuscuta subgen. Grammica</taxon>
        <taxon>Cuscuta sect. Cleistogrammica</taxon>
    </lineage>
</organism>
<dbReference type="InterPro" id="IPR036875">
    <property type="entry name" value="Znf_CCHC_sf"/>
</dbReference>
<dbReference type="AlphaFoldDB" id="A0A484MVN3"/>
<reference evidence="4 5" key="1">
    <citation type="submission" date="2018-04" db="EMBL/GenBank/DDBJ databases">
        <authorList>
            <person name="Vogel A."/>
        </authorList>
    </citation>
    <scope>NUCLEOTIDE SEQUENCE [LARGE SCALE GENOMIC DNA]</scope>
</reference>
<evidence type="ECO:0000256" key="1">
    <source>
        <dbReference type="PROSITE-ProRule" id="PRU00047"/>
    </source>
</evidence>
<dbReference type="Proteomes" id="UP000595140">
    <property type="component" value="Unassembled WGS sequence"/>
</dbReference>
<dbReference type="SUPFAM" id="SSF57756">
    <property type="entry name" value="Retrovirus zinc finger-like domains"/>
    <property type="match status" value="1"/>
</dbReference>
<dbReference type="InterPro" id="IPR001878">
    <property type="entry name" value="Znf_CCHC"/>
</dbReference>
<proteinExistence type="predicted"/>
<feature type="region of interest" description="Disordered" evidence="2">
    <location>
        <begin position="274"/>
        <end position="295"/>
    </location>
</feature>
<dbReference type="GO" id="GO:0003676">
    <property type="term" value="F:nucleic acid binding"/>
    <property type="evidence" value="ECO:0007669"/>
    <property type="project" value="InterPro"/>
</dbReference>
<keyword evidence="1" id="KW-0479">Metal-binding</keyword>
<sequence>KVPDFTESGLPEEPGDEIRIEQQAKPTYAEILTSTEVQTNLSFYQFEEVNGKRIARFTDEDVIEEKGLWDNAVICYILGANPPLEIVKGFIARIWKDYTVDDELSDVPIWVQFPNLDMRYWSLSGLGKLGSILGKPIKRDRATATRAKWSYARIQIEVQVQQEFPDIIYYVDKDDRVVTQEVVYEWRPSICSKCGKLGHLRSQCRKKEGKQERNITRKVWRPKEKEGEKKEMNTPVQVHYEKGTEMPFEGKPAEDEEGFQVVTGKKTARRLTIDDLRNQGDPIRESPYGHYPFLQ</sequence>
<keyword evidence="1" id="KW-0863">Zinc-finger</keyword>
<evidence type="ECO:0000259" key="3">
    <source>
        <dbReference type="PROSITE" id="PS50158"/>
    </source>
</evidence>
<name>A0A484MVN3_9ASTE</name>
<evidence type="ECO:0000256" key="2">
    <source>
        <dbReference type="SAM" id="MobiDB-lite"/>
    </source>
</evidence>
<feature type="domain" description="CCHC-type" evidence="3">
    <location>
        <begin position="191"/>
        <end position="206"/>
    </location>
</feature>
<evidence type="ECO:0000313" key="5">
    <source>
        <dbReference type="Proteomes" id="UP000595140"/>
    </source>
</evidence>
<feature type="compositionally biased region" description="Basic and acidic residues" evidence="2">
    <location>
        <begin position="274"/>
        <end position="284"/>
    </location>
</feature>
<gene>
    <name evidence="4" type="ORF">CCAM_LOCUS34769</name>
</gene>
<dbReference type="PROSITE" id="PS50158">
    <property type="entry name" value="ZF_CCHC"/>
    <property type="match status" value="1"/>
</dbReference>
<dbReference type="OrthoDB" id="851886at2759"/>